<dbReference type="AlphaFoldDB" id="A0A1H7Y072"/>
<dbReference type="InterPro" id="IPR011990">
    <property type="entry name" value="TPR-like_helical_dom_sf"/>
</dbReference>
<dbReference type="OrthoDB" id="120730at2"/>
<reference evidence="1 2" key="1">
    <citation type="submission" date="2016-10" db="EMBL/GenBank/DDBJ databases">
        <authorList>
            <person name="de Groot N.N."/>
        </authorList>
    </citation>
    <scope>NUCLEOTIDE SEQUENCE [LARGE SCALE GENOMIC DNA]</scope>
    <source>
        <strain evidence="1 2">DSM 21039</strain>
    </source>
</reference>
<dbReference type="RefSeq" id="WP_089914959.1">
    <property type="nucleotide sequence ID" value="NZ_FOBB01000004.1"/>
</dbReference>
<accession>A0A1H7Y072</accession>
<evidence type="ECO:0000313" key="2">
    <source>
        <dbReference type="Proteomes" id="UP000198984"/>
    </source>
</evidence>
<dbReference type="Gene3D" id="1.25.40.10">
    <property type="entry name" value="Tetratricopeptide repeat domain"/>
    <property type="match status" value="1"/>
</dbReference>
<evidence type="ECO:0000313" key="1">
    <source>
        <dbReference type="EMBL" id="SEM38737.1"/>
    </source>
</evidence>
<keyword evidence="2" id="KW-1185">Reference proteome</keyword>
<dbReference type="STRING" id="573321.SAMN04488505_104244"/>
<organism evidence="1 2">
    <name type="scientific">Chitinophaga rupis</name>
    <dbReference type="NCBI Taxonomy" id="573321"/>
    <lineage>
        <taxon>Bacteria</taxon>
        <taxon>Pseudomonadati</taxon>
        <taxon>Bacteroidota</taxon>
        <taxon>Chitinophagia</taxon>
        <taxon>Chitinophagales</taxon>
        <taxon>Chitinophagaceae</taxon>
        <taxon>Chitinophaga</taxon>
    </lineage>
</organism>
<proteinExistence type="predicted"/>
<dbReference type="SUPFAM" id="SSF48452">
    <property type="entry name" value="TPR-like"/>
    <property type="match status" value="1"/>
</dbReference>
<protein>
    <submittedName>
        <fullName evidence="1">Uncharacterized protein</fullName>
    </submittedName>
</protein>
<gene>
    <name evidence="1" type="ORF">SAMN04488505_104244</name>
</gene>
<dbReference type="Proteomes" id="UP000198984">
    <property type="component" value="Unassembled WGS sequence"/>
</dbReference>
<dbReference type="EMBL" id="FOBB01000004">
    <property type="protein sequence ID" value="SEM38737.1"/>
    <property type="molecule type" value="Genomic_DNA"/>
</dbReference>
<sequence>MLRSVILLVFIPVFLKGQISQLESHSNTDSVVRKFEDLLKIYQDGSMSYKEMPILIMESKNLQKDDITKKITEDYINNYLCKLEEQDLLTRENIENIRKYNQSSRSKLFSFFYNNKDKIDQVMDIKGYAQSYVDYIIAFEEIDPKLIVDNKPIKGEPDWDKMHKTIAHKYNPDYADRNIIEAQLRWYGFMKDTLSLIKYNLKKIDLYGLDTLGFGKDGLNNMIYYMIFRHSSDKVVLNKSVEWMKLLIKGEPDNAAYMDTYANLLYKLGRKQEALAWERKSLSLDPHNRETLFAWEKMKRDEPTWPSKKDLSDN</sequence>
<name>A0A1H7Y072_9BACT</name>